<protein>
    <recommendedName>
        <fullName evidence="3">DUF4240 domain-containing protein</fullName>
    </recommendedName>
</protein>
<name>A0ABT9V6H0_9BACL</name>
<dbReference type="EMBL" id="JAUSTU010000013">
    <property type="protein sequence ID" value="MDQ0156549.1"/>
    <property type="molecule type" value="Genomic_DNA"/>
</dbReference>
<dbReference type="Proteomes" id="UP001231362">
    <property type="component" value="Unassembled WGS sequence"/>
</dbReference>
<organism evidence="1 2">
    <name type="scientific">Anoxybacillus andreesenii</name>
    <dbReference type="NCBI Taxonomy" id="1325932"/>
    <lineage>
        <taxon>Bacteria</taxon>
        <taxon>Bacillati</taxon>
        <taxon>Bacillota</taxon>
        <taxon>Bacilli</taxon>
        <taxon>Bacillales</taxon>
        <taxon>Anoxybacillaceae</taxon>
        <taxon>Anoxybacillus</taxon>
    </lineage>
</organism>
<sequence length="167" mass="20005">MVHKYFFFIQNGEIRSYKWKDGRLLLVKYKGEDFCSIEEPTFWEWWEESNSYIPLEDKVDFCFVGDEIEDFYPVHYSCAEASEWSMDKIEAFLNEYLKDSRIELTNVNKGNRIQIEKAPQAYKYTEIVALNYFTIPAILEKHSEEIEQVSAGESLRSYYLKELQRIK</sequence>
<keyword evidence="2" id="KW-1185">Reference proteome</keyword>
<gene>
    <name evidence="1" type="ORF">J2S07_002870</name>
</gene>
<accession>A0ABT9V6H0</accession>
<reference evidence="1 2" key="1">
    <citation type="submission" date="2023-07" db="EMBL/GenBank/DDBJ databases">
        <title>Genomic Encyclopedia of Type Strains, Phase IV (KMG-IV): sequencing the most valuable type-strain genomes for metagenomic binning, comparative biology and taxonomic classification.</title>
        <authorList>
            <person name="Goeker M."/>
        </authorList>
    </citation>
    <scope>NUCLEOTIDE SEQUENCE [LARGE SCALE GENOMIC DNA]</scope>
    <source>
        <strain evidence="1 2">DSM 23948</strain>
    </source>
</reference>
<proteinExistence type="predicted"/>
<evidence type="ECO:0008006" key="3">
    <source>
        <dbReference type="Google" id="ProtNLM"/>
    </source>
</evidence>
<evidence type="ECO:0000313" key="1">
    <source>
        <dbReference type="EMBL" id="MDQ0156549.1"/>
    </source>
</evidence>
<comment type="caution">
    <text evidence="1">The sequence shown here is derived from an EMBL/GenBank/DDBJ whole genome shotgun (WGS) entry which is preliminary data.</text>
</comment>
<dbReference type="RefSeq" id="WP_307151056.1">
    <property type="nucleotide sequence ID" value="NZ_JAUSTU010000013.1"/>
</dbReference>
<evidence type="ECO:0000313" key="2">
    <source>
        <dbReference type="Proteomes" id="UP001231362"/>
    </source>
</evidence>